<feature type="chain" id="PRO_5045469137" description="Transglycosylase SLT domain-containing protein" evidence="2">
    <location>
        <begin position="41"/>
        <end position="243"/>
    </location>
</feature>
<evidence type="ECO:0000256" key="2">
    <source>
        <dbReference type="SAM" id="SignalP"/>
    </source>
</evidence>
<proteinExistence type="predicted"/>
<organism evidence="4 5">
    <name type="scientific">Streptomyces luteosporeus</name>
    <dbReference type="NCBI Taxonomy" id="173856"/>
    <lineage>
        <taxon>Bacteria</taxon>
        <taxon>Bacillati</taxon>
        <taxon>Actinomycetota</taxon>
        <taxon>Actinomycetes</taxon>
        <taxon>Kitasatosporales</taxon>
        <taxon>Streptomycetaceae</taxon>
        <taxon>Streptomyces</taxon>
    </lineage>
</organism>
<keyword evidence="5" id="KW-1185">Reference proteome</keyword>
<feature type="signal peptide" evidence="2">
    <location>
        <begin position="1"/>
        <end position="40"/>
    </location>
</feature>
<dbReference type="Gene3D" id="1.10.530.10">
    <property type="match status" value="1"/>
</dbReference>
<dbReference type="EMBL" id="BAAASL010000001">
    <property type="protein sequence ID" value="GAA2706846.1"/>
    <property type="molecule type" value="Genomic_DNA"/>
</dbReference>
<name>A0ABN3TJ30_9ACTN</name>
<evidence type="ECO:0000313" key="4">
    <source>
        <dbReference type="EMBL" id="GAA2706846.1"/>
    </source>
</evidence>
<evidence type="ECO:0000313" key="5">
    <source>
        <dbReference type="Proteomes" id="UP001500886"/>
    </source>
</evidence>
<accession>A0ABN3TJ30</accession>
<evidence type="ECO:0000259" key="3">
    <source>
        <dbReference type="Pfam" id="PF01464"/>
    </source>
</evidence>
<gene>
    <name evidence="4" type="ORF">GCM10010315_00370</name>
</gene>
<dbReference type="InterPro" id="IPR023346">
    <property type="entry name" value="Lysozyme-like_dom_sf"/>
</dbReference>
<dbReference type="Proteomes" id="UP001500886">
    <property type="component" value="Unassembled WGS sequence"/>
</dbReference>
<dbReference type="InterPro" id="IPR008258">
    <property type="entry name" value="Transglycosylase_SLT_dom_1"/>
</dbReference>
<feature type="compositionally biased region" description="Basic and acidic residues" evidence="1">
    <location>
        <begin position="88"/>
        <end position="112"/>
    </location>
</feature>
<dbReference type="SUPFAM" id="SSF53955">
    <property type="entry name" value="Lysozyme-like"/>
    <property type="match status" value="1"/>
</dbReference>
<evidence type="ECO:0000256" key="1">
    <source>
        <dbReference type="SAM" id="MobiDB-lite"/>
    </source>
</evidence>
<sequence length="243" mass="25490">MRSTHSGYTRLTKVHKFSAAGIAAAGAATLAFGLASHAVAADAASVKPVAWSAQSFGETQQEELTKAADDAAAQAKTDAQARVKAEADAAAKAKADRERAAKEAASRAEARKALKAAPAKPAEKPAAKPAAPAPKVYADNLDGWIRQSLDIMKAKGIPGSYEGIKRNVMRESTGNPHAINDWDVNAVNGVPSKGLLQIIDPTFKAYHVDGTSWNIWDPVANIVASCNYAADKYGSMDNVNSAY</sequence>
<feature type="region of interest" description="Disordered" evidence="1">
    <location>
        <begin position="88"/>
        <end position="133"/>
    </location>
</feature>
<comment type="caution">
    <text evidence="4">The sequence shown here is derived from an EMBL/GenBank/DDBJ whole genome shotgun (WGS) entry which is preliminary data.</text>
</comment>
<feature type="domain" description="Transglycosylase SLT" evidence="3">
    <location>
        <begin position="168"/>
        <end position="240"/>
    </location>
</feature>
<dbReference type="RefSeq" id="WP_344432487.1">
    <property type="nucleotide sequence ID" value="NZ_BAAASL010000001.1"/>
</dbReference>
<protein>
    <recommendedName>
        <fullName evidence="3">Transglycosylase SLT domain-containing protein</fullName>
    </recommendedName>
</protein>
<reference evidence="4 5" key="1">
    <citation type="journal article" date="2019" name="Int. J. Syst. Evol. Microbiol.">
        <title>The Global Catalogue of Microorganisms (GCM) 10K type strain sequencing project: providing services to taxonomists for standard genome sequencing and annotation.</title>
        <authorList>
            <consortium name="The Broad Institute Genomics Platform"/>
            <consortium name="The Broad Institute Genome Sequencing Center for Infectious Disease"/>
            <person name="Wu L."/>
            <person name="Ma J."/>
        </authorList>
    </citation>
    <scope>NUCLEOTIDE SEQUENCE [LARGE SCALE GENOMIC DNA]</scope>
    <source>
        <strain evidence="4 5">JCM 4542</strain>
    </source>
</reference>
<keyword evidence="2" id="KW-0732">Signal</keyword>
<dbReference type="Pfam" id="PF01464">
    <property type="entry name" value="SLT"/>
    <property type="match status" value="1"/>
</dbReference>